<protein>
    <submittedName>
        <fullName evidence="7">LysR family transcriptional regulator</fullName>
    </submittedName>
</protein>
<dbReference type="InterPro" id="IPR036390">
    <property type="entry name" value="WH_DNA-bd_sf"/>
</dbReference>
<reference evidence="8" key="1">
    <citation type="journal article" date="2019" name="Int. J. Syst. Evol. Microbiol.">
        <title>The Global Catalogue of Microorganisms (GCM) 10K type strain sequencing project: providing services to taxonomists for standard genome sequencing and annotation.</title>
        <authorList>
            <consortium name="The Broad Institute Genomics Platform"/>
            <consortium name="The Broad Institute Genome Sequencing Center for Infectious Disease"/>
            <person name="Wu L."/>
            <person name="Ma J."/>
        </authorList>
    </citation>
    <scope>NUCLEOTIDE SEQUENCE [LARGE SCALE GENOMIC DNA]</scope>
    <source>
        <strain evidence="8">JCM 17938</strain>
    </source>
</reference>
<comment type="similarity">
    <text evidence="1">Belongs to the LysR transcriptional regulatory family.</text>
</comment>
<dbReference type="PROSITE" id="PS50931">
    <property type="entry name" value="HTH_LYSR"/>
    <property type="match status" value="1"/>
</dbReference>
<evidence type="ECO:0000256" key="2">
    <source>
        <dbReference type="ARBA" id="ARBA00023015"/>
    </source>
</evidence>
<gene>
    <name evidence="7" type="ORF">GCM10023195_28230</name>
</gene>
<sequence>MRPQSRHPPVPLHRRRRTPRSVEPKGQVSVEFRQLRTFLAVATEGTVTDAAIAVDLAPSSVSEQIRALERSLGVALFDRTPDGMRLTEAGRRMAPWARRLLDQADQARREVTGRPPVVRLGALETLAATLVPDIVERLSARRPDLGIEVAPLNRRDVLARVEAGSLDAGLLLDSGPVVGDLGFDAPPRLAFLDVEDVPLAFVTAPGATRDRLLVTPPGCSFRIIADRVLGTDGERTELASVTVIHGWVRRGLGAALLPEFAVAEDLRSGALVGHPVVTPDIALRLAWRADREDAVRELLYAAAGGLRDASAPAGDMRAAAAAN</sequence>
<dbReference type="PANTHER" id="PTHR30126:SF39">
    <property type="entry name" value="HTH-TYPE TRANSCRIPTIONAL REGULATOR CYSL"/>
    <property type="match status" value="1"/>
</dbReference>
<dbReference type="Gene3D" id="3.40.190.10">
    <property type="entry name" value="Periplasmic binding protein-like II"/>
    <property type="match status" value="2"/>
</dbReference>
<keyword evidence="2" id="KW-0805">Transcription regulation</keyword>
<evidence type="ECO:0000256" key="5">
    <source>
        <dbReference type="SAM" id="MobiDB-lite"/>
    </source>
</evidence>
<feature type="compositionally biased region" description="Pro residues" evidence="5">
    <location>
        <begin position="1"/>
        <end position="11"/>
    </location>
</feature>
<dbReference type="Gene3D" id="1.10.10.10">
    <property type="entry name" value="Winged helix-like DNA-binding domain superfamily/Winged helix DNA-binding domain"/>
    <property type="match status" value="1"/>
</dbReference>
<evidence type="ECO:0000313" key="8">
    <source>
        <dbReference type="Proteomes" id="UP001500212"/>
    </source>
</evidence>
<evidence type="ECO:0000256" key="3">
    <source>
        <dbReference type="ARBA" id="ARBA00023125"/>
    </source>
</evidence>
<dbReference type="Pfam" id="PF03466">
    <property type="entry name" value="LysR_substrate"/>
    <property type="match status" value="1"/>
</dbReference>
<dbReference type="InterPro" id="IPR036388">
    <property type="entry name" value="WH-like_DNA-bd_sf"/>
</dbReference>
<evidence type="ECO:0000259" key="6">
    <source>
        <dbReference type="PROSITE" id="PS50931"/>
    </source>
</evidence>
<name>A0ABP8TG85_9ACTN</name>
<dbReference type="SUPFAM" id="SSF46785">
    <property type="entry name" value="Winged helix' DNA-binding domain"/>
    <property type="match status" value="1"/>
</dbReference>
<comment type="caution">
    <text evidence="7">The sequence shown here is derived from an EMBL/GenBank/DDBJ whole genome shotgun (WGS) entry which is preliminary data.</text>
</comment>
<keyword evidence="8" id="KW-1185">Reference proteome</keyword>
<dbReference type="Proteomes" id="UP001500212">
    <property type="component" value="Unassembled WGS sequence"/>
</dbReference>
<dbReference type="PANTHER" id="PTHR30126">
    <property type="entry name" value="HTH-TYPE TRANSCRIPTIONAL REGULATOR"/>
    <property type="match status" value="1"/>
</dbReference>
<dbReference type="InterPro" id="IPR005119">
    <property type="entry name" value="LysR_subst-bd"/>
</dbReference>
<dbReference type="EMBL" id="BAABHJ010000006">
    <property type="protein sequence ID" value="GAA4607442.1"/>
    <property type="molecule type" value="Genomic_DNA"/>
</dbReference>
<feature type="domain" description="HTH lysR-type" evidence="6">
    <location>
        <begin position="30"/>
        <end position="87"/>
    </location>
</feature>
<evidence type="ECO:0000313" key="7">
    <source>
        <dbReference type="EMBL" id="GAA4607442.1"/>
    </source>
</evidence>
<evidence type="ECO:0000256" key="1">
    <source>
        <dbReference type="ARBA" id="ARBA00009437"/>
    </source>
</evidence>
<dbReference type="SUPFAM" id="SSF53850">
    <property type="entry name" value="Periplasmic binding protein-like II"/>
    <property type="match status" value="1"/>
</dbReference>
<evidence type="ECO:0000256" key="4">
    <source>
        <dbReference type="ARBA" id="ARBA00023163"/>
    </source>
</evidence>
<dbReference type="InterPro" id="IPR000847">
    <property type="entry name" value="LysR_HTH_N"/>
</dbReference>
<keyword evidence="3" id="KW-0238">DNA-binding</keyword>
<proteinExistence type="inferred from homology"/>
<dbReference type="CDD" id="cd05466">
    <property type="entry name" value="PBP2_LTTR_substrate"/>
    <property type="match status" value="1"/>
</dbReference>
<dbReference type="RefSeq" id="WP_345353736.1">
    <property type="nucleotide sequence ID" value="NZ_BAABHJ010000006.1"/>
</dbReference>
<keyword evidence="4" id="KW-0804">Transcription</keyword>
<accession>A0ABP8TG85</accession>
<dbReference type="Pfam" id="PF00126">
    <property type="entry name" value="HTH_1"/>
    <property type="match status" value="1"/>
</dbReference>
<feature type="region of interest" description="Disordered" evidence="5">
    <location>
        <begin position="1"/>
        <end position="26"/>
    </location>
</feature>
<organism evidence="7 8">
    <name type="scientific">Actinoallomurus liliacearum</name>
    <dbReference type="NCBI Taxonomy" id="1080073"/>
    <lineage>
        <taxon>Bacteria</taxon>
        <taxon>Bacillati</taxon>
        <taxon>Actinomycetota</taxon>
        <taxon>Actinomycetes</taxon>
        <taxon>Streptosporangiales</taxon>
        <taxon>Thermomonosporaceae</taxon>
        <taxon>Actinoallomurus</taxon>
    </lineage>
</organism>